<dbReference type="InterPro" id="IPR013594">
    <property type="entry name" value="Dynein_heavy_tail"/>
</dbReference>
<dbReference type="EMBL" id="CAXKWB010045393">
    <property type="protein sequence ID" value="CAL4162138.1"/>
    <property type="molecule type" value="Genomic_DNA"/>
</dbReference>
<keyword evidence="4" id="KW-1185">Reference proteome</keyword>
<feature type="non-terminal residue" evidence="3">
    <location>
        <position position="1"/>
    </location>
</feature>
<reference evidence="3 4" key="1">
    <citation type="submission" date="2024-05" db="EMBL/GenBank/DDBJ databases">
        <authorList>
            <person name="Wallberg A."/>
        </authorList>
    </citation>
    <scope>NUCLEOTIDE SEQUENCE [LARGE SCALE GENOMIC DNA]</scope>
</reference>
<evidence type="ECO:0000313" key="3">
    <source>
        <dbReference type="EMBL" id="CAL4162138.1"/>
    </source>
</evidence>
<dbReference type="GO" id="GO:0007018">
    <property type="term" value="P:microtubule-based movement"/>
    <property type="evidence" value="ECO:0007669"/>
    <property type="project" value="InterPro"/>
</dbReference>
<sequence length="199" mass="23084">VQQRNITVSGKVLMIETVRKRKGNMYKLKVNFSPDIIVLYKEVRNLKNLGFHVPLSIVNKAHQANQLYPYAISLIDSIKTYERTIEKIGSNNSLLILVAGMRKEIQNLLSQGMDLMWDTYKLEPYVHRFSEYVYTFQEKVDELLATEEQLDVDVNSLDICQYAHTTFADILNKIQKAVDDLSLQQYSNLHIRVQSLDDL</sequence>
<dbReference type="AlphaFoldDB" id="A0AAV2S3R4"/>
<organism evidence="3 4">
    <name type="scientific">Meganyctiphanes norvegica</name>
    <name type="common">Northern krill</name>
    <name type="synonym">Thysanopoda norvegica</name>
    <dbReference type="NCBI Taxonomy" id="48144"/>
    <lineage>
        <taxon>Eukaryota</taxon>
        <taxon>Metazoa</taxon>
        <taxon>Ecdysozoa</taxon>
        <taxon>Arthropoda</taxon>
        <taxon>Crustacea</taxon>
        <taxon>Multicrustacea</taxon>
        <taxon>Malacostraca</taxon>
        <taxon>Eumalacostraca</taxon>
        <taxon>Eucarida</taxon>
        <taxon>Euphausiacea</taxon>
        <taxon>Euphausiidae</taxon>
        <taxon>Meganyctiphanes</taxon>
    </lineage>
</organism>
<dbReference type="GO" id="GO:0051959">
    <property type="term" value="F:dynein light intermediate chain binding"/>
    <property type="evidence" value="ECO:0007669"/>
    <property type="project" value="InterPro"/>
</dbReference>
<dbReference type="InterPro" id="IPR026983">
    <property type="entry name" value="DHC"/>
</dbReference>
<evidence type="ECO:0000256" key="1">
    <source>
        <dbReference type="ARBA" id="ARBA00008887"/>
    </source>
</evidence>
<accession>A0AAV2S3R4</accession>
<comment type="caution">
    <text evidence="3">The sequence shown here is derived from an EMBL/GenBank/DDBJ whole genome shotgun (WGS) entry which is preliminary data.</text>
</comment>
<proteinExistence type="inferred from homology"/>
<dbReference type="GO" id="GO:0005858">
    <property type="term" value="C:axonemal dynein complex"/>
    <property type="evidence" value="ECO:0007669"/>
    <property type="project" value="TreeGrafter"/>
</dbReference>
<dbReference type="PANTHER" id="PTHR46532">
    <property type="entry name" value="MALE FERTILITY FACTOR KL5"/>
    <property type="match status" value="1"/>
</dbReference>
<dbReference type="Pfam" id="PF08385">
    <property type="entry name" value="DHC_N1"/>
    <property type="match status" value="1"/>
</dbReference>
<protein>
    <recommendedName>
        <fullName evidence="2">Dynein heavy chain tail domain-containing protein</fullName>
    </recommendedName>
</protein>
<gene>
    <name evidence="3" type="ORF">MNOR_LOCUS32796</name>
</gene>
<feature type="domain" description="Dynein heavy chain tail" evidence="2">
    <location>
        <begin position="20"/>
        <end position="125"/>
    </location>
</feature>
<dbReference type="GO" id="GO:0045505">
    <property type="term" value="F:dynein intermediate chain binding"/>
    <property type="evidence" value="ECO:0007669"/>
    <property type="project" value="InterPro"/>
</dbReference>
<comment type="similarity">
    <text evidence="1">Belongs to the dynein heavy chain family.</text>
</comment>
<name>A0AAV2S3R4_MEGNR</name>
<feature type="non-terminal residue" evidence="3">
    <location>
        <position position="199"/>
    </location>
</feature>
<dbReference type="Proteomes" id="UP001497623">
    <property type="component" value="Unassembled WGS sequence"/>
</dbReference>
<evidence type="ECO:0000313" key="4">
    <source>
        <dbReference type="Proteomes" id="UP001497623"/>
    </source>
</evidence>
<evidence type="ECO:0000259" key="2">
    <source>
        <dbReference type="Pfam" id="PF08385"/>
    </source>
</evidence>
<dbReference type="PANTHER" id="PTHR46532:SF4">
    <property type="entry name" value="AAA+ ATPASE DOMAIN-CONTAINING PROTEIN"/>
    <property type="match status" value="1"/>
</dbReference>